<keyword evidence="1" id="KW-1185">Reference proteome</keyword>
<dbReference type="Proteomes" id="UP000515154">
    <property type="component" value="Linkage group LG2"/>
</dbReference>
<dbReference type="AlphaFoldDB" id="A0A6P7TNI3"/>
<evidence type="ECO:0000313" key="1">
    <source>
        <dbReference type="Proteomes" id="UP000515154"/>
    </source>
</evidence>
<dbReference type="PANTHER" id="PTHR47326">
    <property type="entry name" value="TRANSPOSABLE ELEMENT TC3 TRANSPOSASE-LIKE PROTEIN"/>
    <property type="match status" value="1"/>
</dbReference>
<dbReference type="PANTHER" id="PTHR47326:SF1">
    <property type="entry name" value="HTH PSQ-TYPE DOMAIN-CONTAINING PROTEIN"/>
    <property type="match status" value="1"/>
</dbReference>
<organism evidence="1 2">
    <name type="scientific">Octopus sinensis</name>
    <name type="common">East Asian common octopus</name>
    <dbReference type="NCBI Taxonomy" id="2607531"/>
    <lineage>
        <taxon>Eukaryota</taxon>
        <taxon>Metazoa</taxon>
        <taxon>Spiralia</taxon>
        <taxon>Lophotrochozoa</taxon>
        <taxon>Mollusca</taxon>
        <taxon>Cephalopoda</taxon>
        <taxon>Coleoidea</taxon>
        <taxon>Octopodiformes</taxon>
        <taxon>Octopoda</taxon>
        <taxon>Incirrata</taxon>
        <taxon>Octopodidae</taxon>
        <taxon>Octopus</taxon>
    </lineage>
</organism>
<dbReference type="GO" id="GO:0003676">
    <property type="term" value="F:nucleic acid binding"/>
    <property type="evidence" value="ECO:0007669"/>
    <property type="project" value="InterPro"/>
</dbReference>
<dbReference type="Gene3D" id="3.30.420.10">
    <property type="entry name" value="Ribonuclease H-like superfamily/Ribonuclease H"/>
    <property type="match status" value="1"/>
</dbReference>
<accession>A0A6P7TNI3</accession>
<gene>
    <name evidence="2" type="primary">LOC115226371</name>
</gene>
<proteinExistence type="predicted"/>
<name>A0A6P7TNI3_9MOLL</name>
<reference evidence="2" key="1">
    <citation type="submission" date="2025-08" db="UniProtKB">
        <authorList>
            <consortium name="RefSeq"/>
        </authorList>
    </citation>
    <scope>IDENTIFICATION</scope>
</reference>
<dbReference type="KEGG" id="osn:115226371"/>
<evidence type="ECO:0000313" key="2">
    <source>
        <dbReference type="RefSeq" id="XP_029653233.1"/>
    </source>
</evidence>
<dbReference type="InterPro" id="IPR036397">
    <property type="entry name" value="RNaseH_sf"/>
</dbReference>
<sequence>MPRILFKIFSIDISNIYQDGAPPHWGRHVRQFLNQTFLDRWIGRYGPIPWPPHSPDITPLDFFLWGYVKDIMYQTKIWDIADLKQRIRNAITTVDEAILQRTWQEIEYCLDVLQATNGAHIEVY</sequence>
<dbReference type="RefSeq" id="XP_029653233.1">
    <property type="nucleotide sequence ID" value="XM_029797373.1"/>
</dbReference>
<protein>
    <submittedName>
        <fullName evidence="2">Uncharacterized protein LOC115226371</fullName>
    </submittedName>
</protein>